<protein>
    <recommendedName>
        <fullName evidence="1">peptidyl-tRNA hydrolase</fullName>
        <ecNumber evidence="1">3.1.1.29</ecNumber>
    </recommendedName>
</protein>
<dbReference type="NCBIfam" id="NF003314">
    <property type="entry name" value="PRK04322.1"/>
    <property type="match status" value="1"/>
</dbReference>
<evidence type="ECO:0000256" key="1">
    <source>
        <dbReference type="ARBA" id="ARBA00013260"/>
    </source>
</evidence>
<dbReference type="FunFam" id="3.40.1490.10:FF:000002">
    <property type="entry name" value="Peptidyl-tRNA hydrolase 2, mitochondrial"/>
    <property type="match status" value="1"/>
</dbReference>
<name>A0A0G0MEP3_9BACT</name>
<organism evidence="5 6">
    <name type="scientific">Candidatus Woesebacteria bacterium GW2011_GWB1_39_12</name>
    <dbReference type="NCBI Taxonomy" id="1618574"/>
    <lineage>
        <taxon>Bacteria</taxon>
        <taxon>Candidatus Woeseibacteriota</taxon>
    </lineage>
</organism>
<dbReference type="SUPFAM" id="SSF102462">
    <property type="entry name" value="Peptidyl-tRNA hydrolase II"/>
    <property type="match status" value="1"/>
</dbReference>
<dbReference type="InterPro" id="IPR023476">
    <property type="entry name" value="Pep_tRNA_hydro_II_dom_sf"/>
</dbReference>
<dbReference type="EMBL" id="LBWB01000003">
    <property type="protein sequence ID" value="KKR01648.1"/>
    <property type="molecule type" value="Genomic_DNA"/>
</dbReference>
<dbReference type="InterPro" id="IPR002833">
    <property type="entry name" value="PTH2"/>
</dbReference>
<dbReference type="EC" id="3.1.1.29" evidence="1"/>
<comment type="catalytic activity">
    <reaction evidence="4">
        <text>an N-acyl-L-alpha-aminoacyl-tRNA + H2O = an N-acyl-L-amino acid + a tRNA + H(+)</text>
        <dbReference type="Rhea" id="RHEA:54448"/>
        <dbReference type="Rhea" id="RHEA-COMP:10123"/>
        <dbReference type="Rhea" id="RHEA-COMP:13883"/>
        <dbReference type="ChEBI" id="CHEBI:15377"/>
        <dbReference type="ChEBI" id="CHEBI:15378"/>
        <dbReference type="ChEBI" id="CHEBI:59874"/>
        <dbReference type="ChEBI" id="CHEBI:78442"/>
        <dbReference type="ChEBI" id="CHEBI:138191"/>
        <dbReference type="EC" id="3.1.1.29"/>
    </reaction>
</comment>
<dbReference type="STRING" id="1618574.UT24_C0003G0055"/>
<dbReference type="AlphaFoldDB" id="A0A0G0MEP3"/>
<dbReference type="GO" id="GO:0005829">
    <property type="term" value="C:cytosol"/>
    <property type="evidence" value="ECO:0007669"/>
    <property type="project" value="TreeGrafter"/>
</dbReference>
<keyword evidence="2 5" id="KW-0378">Hydrolase</keyword>
<accession>A0A0G0MEP3</accession>
<evidence type="ECO:0000256" key="4">
    <source>
        <dbReference type="ARBA" id="ARBA00048707"/>
    </source>
</evidence>
<evidence type="ECO:0000313" key="6">
    <source>
        <dbReference type="Proteomes" id="UP000033881"/>
    </source>
</evidence>
<comment type="similarity">
    <text evidence="3">Belongs to the PTH2 family.</text>
</comment>
<proteinExistence type="inferred from homology"/>
<evidence type="ECO:0000256" key="3">
    <source>
        <dbReference type="ARBA" id="ARBA00038050"/>
    </source>
</evidence>
<dbReference type="GO" id="GO:0004045">
    <property type="term" value="F:peptidyl-tRNA hydrolase activity"/>
    <property type="evidence" value="ECO:0007669"/>
    <property type="project" value="UniProtKB-EC"/>
</dbReference>
<comment type="caution">
    <text evidence="5">The sequence shown here is derived from an EMBL/GenBank/DDBJ whole genome shotgun (WGS) entry which is preliminary data.</text>
</comment>
<evidence type="ECO:0000313" key="5">
    <source>
        <dbReference type="EMBL" id="KKR01648.1"/>
    </source>
</evidence>
<evidence type="ECO:0000256" key="2">
    <source>
        <dbReference type="ARBA" id="ARBA00022801"/>
    </source>
</evidence>
<dbReference type="Pfam" id="PF01981">
    <property type="entry name" value="PTH2"/>
    <property type="match status" value="1"/>
</dbReference>
<sequence>MSKYKLAIVMRTDLDMGKGKMCVEAGHATLLAWVNQSELHSTIETRNAWYSEGQFKVILKVKDAHELMWIDELARREGLPVVQVRDFGKTQVEPNTLTCIAIGPALSEDVDKVTGTLPLL</sequence>
<reference evidence="5 6" key="1">
    <citation type="journal article" date="2015" name="Nature">
        <title>rRNA introns, odd ribosomes, and small enigmatic genomes across a large radiation of phyla.</title>
        <authorList>
            <person name="Brown C.T."/>
            <person name="Hug L.A."/>
            <person name="Thomas B.C."/>
            <person name="Sharon I."/>
            <person name="Castelle C.J."/>
            <person name="Singh A."/>
            <person name="Wilkins M.J."/>
            <person name="Williams K.H."/>
            <person name="Banfield J.F."/>
        </authorList>
    </citation>
    <scope>NUCLEOTIDE SEQUENCE [LARGE SCALE GENOMIC DNA]</scope>
</reference>
<gene>
    <name evidence="5" type="ORF">UT24_C0003G0055</name>
</gene>
<dbReference type="Proteomes" id="UP000033881">
    <property type="component" value="Unassembled WGS sequence"/>
</dbReference>
<dbReference type="NCBIfam" id="TIGR00283">
    <property type="entry name" value="arch_pth2"/>
    <property type="match status" value="1"/>
</dbReference>
<dbReference type="Gene3D" id="3.40.1490.10">
    <property type="entry name" value="Bit1"/>
    <property type="match status" value="1"/>
</dbReference>
<dbReference type="PANTHER" id="PTHR12649">
    <property type="entry name" value="PEPTIDYL-TRNA HYDROLASE 2"/>
    <property type="match status" value="1"/>
</dbReference>
<dbReference type="PANTHER" id="PTHR12649:SF11">
    <property type="entry name" value="PEPTIDYL-TRNA HYDROLASE 2, MITOCHONDRIAL"/>
    <property type="match status" value="1"/>
</dbReference>